<dbReference type="Proteomes" id="UP000598775">
    <property type="component" value="Unassembled WGS sequence"/>
</dbReference>
<dbReference type="SMART" id="SM00530">
    <property type="entry name" value="HTH_XRE"/>
    <property type="match status" value="1"/>
</dbReference>
<dbReference type="GO" id="GO:0003677">
    <property type="term" value="F:DNA binding"/>
    <property type="evidence" value="ECO:0007669"/>
    <property type="project" value="InterPro"/>
</dbReference>
<dbReference type="Gene3D" id="1.10.260.40">
    <property type="entry name" value="lambda repressor-like DNA-binding domains"/>
    <property type="match status" value="1"/>
</dbReference>
<organism evidence="3 4">
    <name type="scientific">Subtercola lobariae</name>
    <dbReference type="NCBI Taxonomy" id="1588641"/>
    <lineage>
        <taxon>Bacteria</taxon>
        <taxon>Bacillati</taxon>
        <taxon>Actinomycetota</taxon>
        <taxon>Actinomycetes</taxon>
        <taxon>Micrococcales</taxon>
        <taxon>Microbacteriaceae</taxon>
        <taxon>Subtercola</taxon>
    </lineage>
</organism>
<feature type="domain" description="HTH cro/C1-type" evidence="2">
    <location>
        <begin position="90"/>
        <end position="133"/>
    </location>
</feature>
<dbReference type="InterPro" id="IPR001387">
    <property type="entry name" value="Cro/C1-type_HTH"/>
</dbReference>
<accession>A0A917EYE6</accession>
<dbReference type="RefSeq" id="WP_188676976.1">
    <property type="nucleotide sequence ID" value="NZ_BMGP01000003.1"/>
</dbReference>
<name>A0A917EYE6_9MICO</name>
<dbReference type="PROSITE" id="PS50943">
    <property type="entry name" value="HTH_CROC1"/>
    <property type="match status" value="1"/>
</dbReference>
<evidence type="ECO:0000313" key="4">
    <source>
        <dbReference type="Proteomes" id="UP000598775"/>
    </source>
</evidence>
<feature type="compositionally biased region" description="Basic and acidic residues" evidence="1">
    <location>
        <begin position="153"/>
        <end position="162"/>
    </location>
</feature>
<feature type="region of interest" description="Disordered" evidence="1">
    <location>
        <begin position="141"/>
        <end position="175"/>
    </location>
</feature>
<dbReference type="AlphaFoldDB" id="A0A917EYE6"/>
<dbReference type="InterPro" id="IPR010982">
    <property type="entry name" value="Lambda_DNA-bd_dom_sf"/>
</dbReference>
<evidence type="ECO:0000313" key="3">
    <source>
        <dbReference type="EMBL" id="GGF24484.1"/>
    </source>
</evidence>
<proteinExistence type="predicted"/>
<keyword evidence="4" id="KW-1185">Reference proteome</keyword>
<evidence type="ECO:0000256" key="1">
    <source>
        <dbReference type="SAM" id="MobiDB-lite"/>
    </source>
</evidence>
<sequence>MKLKFRNLTVTPDDAVELWGEEGILSAIDRGNIRDWARIRSALDREPFGKVASELEEALPLAEDEGAKAVLRSHLRLSRQTLAEQVATVIQRRIRESGLTRVEFARHLGTSRSRLSTYENGTVTPSATMMLKIDALARRPRRLELPSRAMPPDAREQMDARDQTASGSSSSSAAR</sequence>
<gene>
    <name evidence="3" type="ORF">GCM10011399_17490</name>
</gene>
<feature type="compositionally biased region" description="Low complexity" evidence="1">
    <location>
        <begin position="165"/>
        <end position="175"/>
    </location>
</feature>
<reference evidence="3 4" key="1">
    <citation type="journal article" date="2014" name="Int. J. Syst. Evol. Microbiol.">
        <title>Complete genome sequence of Corynebacterium casei LMG S-19264T (=DSM 44701T), isolated from a smear-ripened cheese.</title>
        <authorList>
            <consortium name="US DOE Joint Genome Institute (JGI-PGF)"/>
            <person name="Walter F."/>
            <person name="Albersmeier A."/>
            <person name="Kalinowski J."/>
            <person name="Ruckert C."/>
        </authorList>
    </citation>
    <scope>NUCLEOTIDE SEQUENCE [LARGE SCALE GENOMIC DNA]</scope>
    <source>
        <strain evidence="3 4">CGMCC 1.12976</strain>
    </source>
</reference>
<dbReference type="Pfam" id="PF01381">
    <property type="entry name" value="HTH_3"/>
    <property type="match status" value="1"/>
</dbReference>
<protein>
    <recommendedName>
        <fullName evidence="2">HTH cro/C1-type domain-containing protein</fullName>
    </recommendedName>
</protein>
<dbReference type="SUPFAM" id="SSF47413">
    <property type="entry name" value="lambda repressor-like DNA-binding domains"/>
    <property type="match status" value="1"/>
</dbReference>
<dbReference type="EMBL" id="BMGP01000003">
    <property type="protein sequence ID" value="GGF24484.1"/>
    <property type="molecule type" value="Genomic_DNA"/>
</dbReference>
<comment type="caution">
    <text evidence="3">The sequence shown here is derived from an EMBL/GenBank/DDBJ whole genome shotgun (WGS) entry which is preliminary data.</text>
</comment>
<evidence type="ECO:0000259" key="2">
    <source>
        <dbReference type="PROSITE" id="PS50943"/>
    </source>
</evidence>
<dbReference type="CDD" id="cd00093">
    <property type="entry name" value="HTH_XRE"/>
    <property type="match status" value="1"/>
</dbReference>